<keyword evidence="8" id="KW-0411">Iron-sulfur</keyword>
<dbReference type="CDD" id="cd00368">
    <property type="entry name" value="Molybdopterin-Binding"/>
    <property type="match status" value="1"/>
</dbReference>
<gene>
    <name evidence="13" type="ORF">METZ01_LOCUS400030</name>
</gene>
<evidence type="ECO:0000256" key="8">
    <source>
        <dbReference type="ARBA" id="ARBA00023014"/>
    </source>
</evidence>
<dbReference type="GO" id="GO:0051539">
    <property type="term" value="F:4 iron, 4 sulfur cluster binding"/>
    <property type="evidence" value="ECO:0007669"/>
    <property type="project" value="UniProtKB-KW"/>
</dbReference>
<dbReference type="InterPro" id="IPR054351">
    <property type="entry name" value="NADH_UbQ_OxRdtase_ferredoxin"/>
</dbReference>
<evidence type="ECO:0000259" key="11">
    <source>
        <dbReference type="PROSITE" id="PS51669"/>
    </source>
</evidence>
<dbReference type="Pfam" id="PF10588">
    <property type="entry name" value="NADH-G_4Fe-4S_3"/>
    <property type="match status" value="1"/>
</dbReference>
<dbReference type="GO" id="GO:0008137">
    <property type="term" value="F:NADH dehydrogenase (ubiquinone) activity"/>
    <property type="evidence" value="ECO:0007669"/>
    <property type="project" value="InterPro"/>
</dbReference>
<dbReference type="InterPro" id="IPR036010">
    <property type="entry name" value="2Fe-2S_ferredoxin-like_sf"/>
</dbReference>
<dbReference type="InterPro" id="IPR017900">
    <property type="entry name" value="4Fe4S_Fe_S_CS"/>
</dbReference>
<evidence type="ECO:0000259" key="9">
    <source>
        <dbReference type="PROSITE" id="PS51085"/>
    </source>
</evidence>
<dbReference type="AlphaFoldDB" id="A0A382VKV8"/>
<dbReference type="InterPro" id="IPR019574">
    <property type="entry name" value="NADH_UbQ_OxRdtase_Gsu_4Fe4S-bd"/>
</dbReference>
<evidence type="ECO:0000259" key="10">
    <source>
        <dbReference type="PROSITE" id="PS51379"/>
    </source>
</evidence>
<dbReference type="Gene3D" id="3.30.200.210">
    <property type="match status" value="1"/>
</dbReference>
<name>A0A382VKV8_9ZZZZ</name>
<dbReference type="GO" id="GO:0016020">
    <property type="term" value="C:membrane"/>
    <property type="evidence" value="ECO:0007669"/>
    <property type="project" value="InterPro"/>
</dbReference>
<dbReference type="InterPro" id="IPR017896">
    <property type="entry name" value="4Fe4S_Fe-S-bd"/>
</dbReference>
<dbReference type="PROSITE" id="PS51085">
    <property type="entry name" value="2FE2S_FER_2"/>
    <property type="match status" value="1"/>
</dbReference>
<keyword evidence="4" id="KW-0874">Quinone</keyword>
<dbReference type="InterPro" id="IPR001041">
    <property type="entry name" value="2Fe-2S_ferredoxin-type"/>
</dbReference>
<evidence type="ECO:0008006" key="14">
    <source>
        <dbReference type="Google" id="ProtNLM"/>
    </source>
</evidence>
<dbReference type="InterPro" id="IPR000283">
    <property type="entry name" value="NADH_UbQ_OxRdtase_75kDa_su_CS"/>
</dbReference>
<dbReference type="SUPFAM" id="SSF54862">
    <property type="entry name" value="4Fe-4S ferredoxins"/>
    <property type="match status" value="1"/>
</dbReference>
<dbReference type="Gene3D" id="3.30.70.20">
    <property type="match status" value="1"/>
</dbReference>
<comment type="cofactor">
    <cofactor evidence="1">
        <name>[4Fe-4S] cluster</name>
        <dbReference type="ChEBI" id="CHEBI:49883"/>
    </cofactor>
</comment>
<feature type="domain" description="4Fe-4S His(Cys)3-ligated-type" evidence="12">
    <location>
        <begin position="71"/>
        <end position="110"/>
    </location>
</feature>
<dbReference type="InterPro" id="IPR006963">
    <property type="entry name" value="Mopterin_OxRdtase_4Fe-4S_dom"/>
</dbReference>
<feature type="domain" description="2Fe-2S ferredoxin-type" evidence="9">
    <location>
        <begin position="1"/>
        <end position="71"/>
    </location>
</feature>
<feature type="domain" description="4Fe-4S Mo/W bis-MGD-type" evidence="11">
    <location>
        <begin position="208"/>
        <end position="266"/>
    </location>
</feature>
<dbReference type="EMBL" id="UINC01152803">
    <property type="protein sequence ID" value="SVD47176.1"/>
    <property type="molecule type" value="Genomic_DNA"/>
</dbReference>
<protein>
    <recommendedName>
        <fullName evidence="14">4Fe-4S ferredoxin-type domain-containing protein</fullName>
    </recommendedName>
</protein>
<keyword evidence="5" id="KW-0479">Metal-binding</keyword>
<dbReference type="SUPFAM" id="SSF53706">
    <property type="entry name" value="Formate dehydrogenase/DMSO reductase, domains 1-3"/>
    <property type="match status" value="1"/>
</dbReference>
<dbReference type="GO" id="GO:0016491">
    <property type="term" value="F:oxidoreductase activity"/>
    <property type="evidence" value="ECO:0007669"/>
    <property type="project" value="InterPro"/>
</dbReference>
<evidence type="ECO:0000256" key="2">
    <source>
        <dbReference type="ARBA" id="ARBA00022485"/>
    </source>
</evidence>
<evidence type="ECO:0000256" key="5">
    <source>
        <dbReference type="ARBA" id="ARBA00022723"/>
    </source>
</evidence>
<dbReference type="PROSITE" id="PS51839">
    <property type="entry name" value="4FE4S_HC3"/>
    <property type="match status" value="1"/>
</dbReference>
<evidence type="ECO:0000256" key="3">
    <source>
        <dbReference type="ARBA" id="ARBA00022714"/>
    </source>
</evidence>
<dbReference type="SMART" id="SM00929">
    <property type="entry name" value="NADH-G_4Fe-4S_3"/>
    <property type="match status" value="1"/>
</dbReference>
<keyword evidence="3" id="KW-0001">2Fe-2S</keyword>
<dbReference type="PROSITE" id="PS00198">
    <property type="entry name" value="4FE4S_FER_1"/>
    <property type="match status" value="1"/>
</dbReference>
<dbReference type="GO" id="GO:0051537">
    <property type="term" value="F:2 iron, 2 sulfur cluster binding"/>
    <property type="evidence" value="ECO:0007669"/>
    <property type="project" value="UniProtKB-KW"/>
</dbReference>
<keyword evidence="2" id="KW-0004">4Fe-4S</keyword>
<feature type="domain" description="4Fe-4S ferredoxin-type" evidence="10">
    <location>
        <begin position="170"/>
        <end position="200"/>
    </location>
</feature>
<feature type="non-terminal residue" evidence="13">
    <location>
        <position position="284"/>
    </location>
</feature>
<evidence type="ECO:0000256" key="4">
    <source>
        <dbReference type="ARBA" id="ARBA00022719"/>
    </source>
</evidence>
<dbReference type="GO" id="GO:0046872">
    <property type="term" value="F:metal ion binding"/>
    <property type="evidence" value="ECO:0007669"/>
    <property type="project" value="UniProtKB-KW"/>
</dbReference>
<evidence type="ECO:0000256" key="1">
    <source>
        <dbReference type="ARBA" id="ARBA00001966"/>
    </source>
</evidence>
<dbReference type="FunFam" id="3.30.70.20:FF:000035">
    <property type="entry name" value="Iron hydrogenase 1"/>
    <property type="match status" value="1"/>
</dbReference>
<reference evidence="13" key="1">
    <citation type="submission" date="2018-05" db="EMBL/GenBank/DDBJ databases">
        <authorList>
            <person name="Lanie J.A."/>
            <person name="Ng W.-L."/>
            <person name="Kazmierczak K.M."/>
            <person name="Andrzejewski T.M."/>
            <person name="Davidsen T.M."/>
            <person name="Wayne K.J."/>
            <person name="Tettelin H."/>
            <person name="Glass J.I."/>
            <person name="Rusch D."/>
            <person name="Podicherti R."/>
            <person name="Tsui H.-C.T."/>
            <person name="Winkler M.E."/>
        </authorList>
    </citation>
    <scope>NUCLEOTIDE SEQUENCE</scope>
</reference>
<dbReference type="PANTHER" id="PTHR43105:SF10">
    <property type="entry name" value="NADH-QUINONE OXIDOREDUCTASE SUBUNIT G"/>
    <property type="match status" value="1"/>
</dbReference>
<organism evidence="13">
    <name type="scientific">marine metagenome</name>
    <dbReference type="NCBI Taxonomy" id="408172"/>
    <lineage>
        <taxon>unclassified sequences</taxon>
        <taxon>metagenomes</taxon>
        <taxon>ecological metagenomes</taxon>
    </lineage>
</organism>
<dbReference type="Pfam" id="PF04879">
    <property type="entry name" value="Molybdop_Fe4S4"/>
    <property type="match status" value="1"/>
</dbReference>
<dbReference type="PROSITE" id="PS00642">
    <property type="entry name" value="COMPLEX1_75K_2"/>
    <property type="match status" value="1"/>
</dbReference>
<dbReference type="GO" id="GO:0042773">
    <property type="term" value="P:ATP synthesis coupled electron transport"/>
    <property type="evidence" value="ECO:0007669"/>
    <property type="project" value="InterPro"/>
</dbReference>
<feature type="domain" description="4Fe-4S ferredoxin-type" evidence="10">
    <location>
        <begin position="130"/>
        <end position="160"/>
    </location>
</feature>
<dbReference type="InterPro" id="IPR050123">
    <property type="entry name" value="Prok_molybdopt-oxidoreductase"/>
</dbReference>
<proteinExistence type="predicted"/>
<dbReference type="SUPFAM" id="SSF54292">
    <property type="entry name" value="2Fe-2S ferredoxin-like"/>
    <property type="match status" value="1"/>
</dbReference>
<evidence type="ECO:0000313" key="13">
    <source>
        <dbReference type="EMBL" id="SVD47176.1"/>
    </source>
</evidence>
<sequence>ASAPEGTVIIEVAKQHGVEVTNLCYNRKLKPFAACRTCMVDIRTPEGEKKLVYSCTQPVEEGIEIFTSTEETDRYNGACLEMLLVEHPLDCPICDKSGVCPLQDNTEALQLANGRFEIQRRNEPSDKSNPLIEFYLNRCIMCGLCVRACDEIQGVQALDFHQRGMKVMIGTANQEPLDCEFCGQCITVCPTGALMDMSSQERGLAALFSKNHSTCGYCSWGCTIQVETKKNRVVRFVGDELNGLGINEGNLCAKGRFGHGIVHNEDRIQSPLINVGGTFKEVSW</sequence>
<evidence type="ECO:0000256" key="7">
    <source>
        <dbReference type="ARBA" id="ARBA00023004"/>
    </source>
</evidence>
<dbReference type="PROSITE" id="PS51669">
    <property type="entry name" value="4FE4S_MOW_BIS_MGD"/>
    <property type="match status" value="1"/>
</dbReference>
<feature type="non-terminal residue" evidence="13">
    <location>
        <position position="1"/>
    </location>
</feature>
<accession>A0A382VKV8</accession>
<dbReference type="Pfam" id="PF22117">
    <property type="entry name" value="Fer4_Nqo3"/>
    <property type="match status" value="1"/>
</dbReference>
<evidence type="ECO:0000256" key="6">
    <source>
        <dbReference type="ARBA" id="ARBA00022737"/>
    </source>
</evidence>
<dbReference type="GO" id="GO:0048038">
    <property type="term" value="F:quinone binding"/>
    <property type="evidence" value="ECO:0007669"/>
    <property type="project" value="UniProtKB-KW"/>
</dbReference>
<dbReference type="Pfam" id="PF13510">
    <property type="entry name" value="Fer2_4"/>
    <property type="match status" value="1"/>
</dbReference>
<keyword evidence="7" id="KW-0408">Iron</keyword>
<dbReference type="PANTHER" id="PTHR43105">
    <property type="entry name" value="RESPIRATORY NITRATE REDUCTASE"/>
    <property type="match status" value="1"/>
</dbReference>
<dbReference type="SMART" id="SM00926">
    <property type="entry name" value="Molybdop_Fe4S4"/>
    <property type="match status" value="1"/>
</dbReference>
<dbReference type="PROSITE" id="PS51379">
    <property type="entry name" value="4FE4S_FER_2"/>
    <property type="match status" value="2"/>
</dbReference>
<evidence type="ECO:0000259" key="12">
    <source>
        <dbReference type="PROSITE" id="PS51839"/>
    </source>
</evidence>
<dbReference type="Gene3D" id="3.10.20.740">
    <property type="match status" value="1"/>
</dbReference>
<keyword evidence="6" id="KW-0677">Repeat</keyword>